<gene>
    <name evidence="13" type="ORF">SAMN02745130_02807</name>
</gene>
<feature type="region of interest" description="Disordered" evidence="10">
    <location>
        <begin position="137"/>
        <end position="171"/>
    </location>
</feature>
<dbReference type="GO" id="GO:0008745">
    <property type="term" value="F:N-acetylmuramoyl-L-alanine amidase activity"/>
    <property type="evidence" value="ECO:0007669"/>
    <property type="project" value="UniProtKB-EC"/>
</dbReference>
<feature type="chain" id="PRO_5012052364" description="N-acetylmuramoyl-L-alanine amidase AmiC" evidence="11">
    <location>
        <begin position="34"/>
        <end position="426"/>
    </location>
</feature>
<evidence type="ECO:0000256" key="7">
    <source>
        <dbReference type="ARBA" id="ARBA00022801"/>
    </source>
</evidence>
<dbReference type="AlphaFoldDB" id="A0A1T4XCF6"/>
<protein>
    <recommendedName>
        <fullName evidence="9">N-acetylmuramoyl-L-alanine amidase AmiC</fullName>
        <ecNumber evidence="4">3.5.1.28</ecNumber>
    </recommendedName>
</protein>
<keyword evidence="5 11" id="KW-0732">Signal</keyword>
<feature type="region of interest" description="Disordered" evidence="10">
    <location>
        <begin position="404"/>
        <end position="426"/>
    </location>
</feature>
<keyword evidence="14" id="KW-1185">Reference proteome</keyword>
<dbReference type="PANTHER" id="PTHR30404">
    <property type="entry name" value="N-ACETYLMURAMOYL-L-ALANINE AMIDASE"/>
    <property type="match status" value="1"/>
</dbReference>
<dbReference type="SMART" id="SM00646">
    <property type="entry name" value="Ami_3"/>
    <property type="match status" value="1"/>
</dbReference>
<dbReference type="GO" id="GO:0071555">
    <property type="term" value="P:cell wall organization"/>
    <property type="evidence" value="ECO:0007669"/>
    <property type="project" value="UniProtKB-KW"/>
</dbReference>
<evidence type="ECO:0000256" key="9">
    <source>
        <dbReference type="ARBA" id="ARBA00074581"/>
    </source>
</evidence>
<dbReference type="InterPro" id="IPR021731">
    <property type="entry name" value="AMIN_dom"/>
</dbReference>
<dbReference type="Pfam" id="PF01520">
    <property type="entry name" value="Amidase_3"/>
    <property type="match status" value="1"/>
</dbReference>
<dbReference type="CDD" id="cd02696">
    <property type="entry name" value="MurNAc-LAA"/>
    <property type="match status" value="1"/>
</dbReference>
<feature type="signal peptide" evidence="11">
    <location>
        <begin position="1"/>
        <end position="33"/>
    </location>
</feature>
<evidence type="ECO:0000256" key="8">
    <source>
        <dbReference type="ARBA" id="ARBA00023316"/>
    </source>
</evidence>
<keyword evidence="7" id="KW-0378">Hydrolase</keyword>
<dbReference type="RefSeq" id="WP_078923257.1">
    <property type="nucleotide sequence ID" value="NZ_FUYB01000015.1"/>
</dbReference>
<evidence type="ECO:0000256" key="6">
    <source>
        <dbReference type="ARBA" id="ARBA00022764"/>
    </source>
</evidence>
<comment type="catalytic activity">
    <reaction evidence="1">
        <text>Hydrolyzes the link between N-acetylmuramoyl residues and L-amino acid residues in certain cell-wall glycopeptides.</text>
        <dbReference type="EC" id="3.5.1.28"/>
    </reaction>
</comment>
<sequence>MQNQDVTRRNFLLKLAVASSVLSSGVLTGQLWAAPQGKLVGAKLSGNANALTVSLLLTSPVKYKVFTLSDPHRVVIDLYQTDLDGSLKQGRHDRPPLEAIRYAVRDDGKLRVVLDMTSAVELDAKMTKSGSDNVLNLTVSSKARGTSSRRRQADKASSQEPAVEDEGPAPSKRASFVVAIDPGHGGHDPGAIGRQGTQEKEVVLAVAKKLKAKINAAPGMRAVMTRNDDRYVDLRERIEIARRNNADLFISIHADANNRANLHGSSVYILSENGASSEAARLLADSENSYELRLGNVRLAGNSNKIASILLDLSQNATMDRSLSLAKNTLRELASVSNPLRTQVESASFVVLKAPDIPSMLVETAFISNAAEEQRLRNPSYQQQLADAIYKGVRSYQKAYHPSSRRSSYAADADTEDYAQVDEPLG</sequence>
<dbReference type="EMBL" id="FUYB01000015">
    <property type="protein sequence ID" value="SKA87213.1"/>
    <property type="molecule type" value="Genomic_DNA"/>
</dbReference>
<evidence type="ECO:0000256" key="1">
    <source>
        <dbReference type="ARBA" id="ARBA00001561"/>
    </source>
</evidence>
<evidence type="ECO:0000256" key="3">
    <source>
        <dbReference type="ARBA" id="ARBA00010860"/>
    </source>
</evidence>
<dbReference type="SUPFAM" id="SSF53187">
    <property type="entry name" value="Zn-dependent exopeptidases"/>
    <property type="match status" value="1"/>
</dbReference>
<feature type="compositionally biased region" description="Acidic residues" evidence="10">
    <location>
        <begin position="413"/>
        <end position="426"/>
    </location>
</feature>
<dbReference type="InterPro" id="IPR006311">
    <property type="entry name" value="TAT_signal"/>
</dbReference>
<accession>A0A1T4XCF6</accession>
<name>A0A1T4XCF6_9GAMM</name>
<keyword evidence="6" id="KW-0574">Periplasm</keyword>
<comment type="subcellular location">
    <subcellularLocation>
        <location evidence="2">Periplasm</location>
    </subcellularLocation>
</comment>
<evidence type="ECO:0000313" key="14">
    <source>
        <dbReference type="Proteomes" id="UP000190460"/>
    </source>
</evidence>
<evidence type="ECO:0000256" key="4">
    <source>
        <dbReference type="ARBA" id="ARBA00011901"/>
    </source>
</evidence>
<dbReference type="OrthoDB" id="9806267at2"/>
<feature type="compositionally biased region" description="Polar residues" evidence="10">
    <location>
        <begin position="137"/>
        <end position="146"/>
    </location>
</feature>
<dbReference type="Gene3D" id="2.60.40.3500">
    <property type="match status" value="1"/>
</dbReference>
<evidence type="ECO:0000256" key="5">
    <source>
        <dbReference type="ARBA" id="ARBA00022729"/>
    </source>
</evidence>
<evidence type="ECO:0000256" key="2">
    <source>
        <dbReference type="ARBA" id="ARBA00004418"/>
    </source>
</evidence>
<dbReference type="Gene3D" id="3.40.630.40">
    <property type="entry name" value="Zn-dependent exopeptidases"/>
    <property type="match status" value="1"/>
</dbReference>
<evidence type="ECO:0000256" key="11">
    <source>
        <dbReference type="SAM" id="SignalP"/>
    </source>
</evidence>
<evidence type="ECO:0000259" key="12">
    <source>
        <dbReference type="SMART" id="SM00646"/>
    </source>
</evidence>
<dbReference type="GO" id="GO:0009253">
    <property type="term" value="P:peptidoglycan catabolic process"/>
    <property type="evidence" value="ECO:0007669"/>
    <property type="project" value="InterPro"/>
</dbReference>
<dbReference type="PROSITE" id="PS51318">
    <property type="entry name" value="TAT"/>
    <property type="match status" value="1"/>
</dbReference>
<reference evidence="14" key="1">
    <citation type="submission" date="2017-02" db="EMBL/GenBank/DDBJ databases">
        <authorList>
            <person name="Varghese N."/>
            <person name="Submissions S."/>
        </authorList>
    </citation>
    <scope>NUCLEOTIDE SEQUENCE [LARGE SCALE GENOMIC DNA]</scope>
    <source>
        <strain evidence="14">ATCC 49788</strain>
    </source>
</reference>
<dbReference type="EC" id="3.5.1.28" evidence="4"/>
<dbReference type="FunFam" id="3.40.630.40:FF:000001">
    <property type="entry name" value="N-acetylmuramoyl-L-alanine amidase"/>
    <property type="match status" value="1"/>
</dbReference>
<feature type="domain" description="MurNAc-LAA" evidence="12">
    <location>
        <begin position="238"/>
        <end position="394"/>
    </location>
</feature>
<proteinExistence type="inferred from homology"/>
<keyword evidence="8" id="KW-0961">Cell wall biogenesis/degradation</keyword>
<dbReference type="Proteomes" id="UP000190460">
    <property type="component" value="Unassembled WGS sequence"/>
</dbReference>
<comment type="similarity">
    <text evidence="3">Belongs to the N-acetylmuramoyl-L-alanine amidase 3 family.</text>
</comment>
<dbReference type="Pfam" id="PF11741">
    <property type="entry name" value="AMIN"/>
    <property type="match status" value="1"/>
</dbReference>
<dbReference type="GO" id="GO:0030288">
    <property type="term" value="C:outer membrane-bounded periplasmic space"/>
    <property type="evidence" value="ECO:0007669"/>
    <property type="project" value="TreeGrafter"/>
</dbReference>
<dbReference type="InterPro" id="IPR002508">
    <property type="entry name" value="MurNAc-LAA_cat"/>
</dbReference>
<evidence type="ECO:0000256" key="10">
    <source>
        <dbReference type="SAM" id="MobiDB-lite"/>
    </source>
</evidence>
<dbReference type="PANTHER" id="PTHR30404:SF0">
    <property type="entry name" value="N-ACETYLMURAMOYL-L-ALANINE AMIDASE AMIC"/>
    <property type="match status" value="1"/>
</dbReference>
<dbReference type="STRING" id="92487.SAMN02745130_02807"/>
<organism evidence="13 14">
    <name type="scientific">Thiothrix eikelboomii</name>
    <dbReference type="NCBI Taxonomy" id="92487"/>
    <lineage>
        <taxon>Bacteria</taxon>
        <taxon>Pseudomonadati</taxon>
        <taxon>Pseudomonadota</taxon>
        <taxon>Gammaproteobacteria</taxon>
        <taxon>Thiotrichales</taxon>
        <taxon>Thiotrichaceae</taxon>
        <taxon>Thiothrix</taxon>
    </lineage>
</organism>
<dbReference type="InterPro" id="IPR050695">
    <property type="entry name" value="N-acetylmuramoyl_amidase_3"/>
</dbReference>
<evidence type="ECO:0000313" key="13">
    <source>
        <dbReference type="EMBL" id="SKA87213.1"/>
    </source>
</evidence>